<dbReference type="Proteomes" id="UP000463224">
    <property type="component" value="Unassembled WGS sequence"/>
</dbReference>
<keyword evidence="4" id="KW-1185">Reference proteome</keyword>
<dbReference type="Pfam" id="PF01321">
    <property type="entry name" value="Creatinase_N"/>
    <property type="match status" value="1"/>
</dbReference>
<dbReference type="SUPFAM" id="SSF55920">
    <property type="entry name" value="Creatinase/aminopeptidase"/>
    <property type="match status" value="1"/>
</dbReference>
<dbReference type="Pfam" id="PF00557">
    <property type="entry name" value="Peptidase_M24"/>
    <property type="match status" value="1"/>
</dbReference>
<dbReference type="InterPro" id="IPR000994">
    <property type="entry name" value="Pept_M24"/>
</dbReference>
<gene>
    <name evidence="3" type="ORF">GN330_01015</name>
</gene>
<dbReference type="Gene3D" id="3.90.230.10">
    <property type="entry name" value="Creatinase/methionine aminopeptidase superfamily"/>
    <property type="match status" value="1"/>
</dbReference>
<evidence type="ECO:0000313" key="4">
    <source>
        <dbReference type="Proteomes" id="UP000463224"/>
    </source>
</evidence>
<dbReference type="InterPro" id="IPR029149">
    <property type="entry name" value="Creatin/AminoP/Spt16_N"/>
</dbReference>
<sequence>MVFRKTVHSIGWRKCMLLNRERLDRALAENKVDAVVAATFENVRYFTGIGSVSLKIHPYFGNCYAFVTAGSTGGAKLVSSVGEVDQVLDSFDGVEVAATFGTFYREMRDDGPLRLTEAEARLKAASVELASSGAPAAALASALKAAGLARGHIGLDEDGMKPGIGEELRRLLPEARFSNASDLLSWTRRVKTAEEVRRLRRAAAATEQAIRAVVAVLEEGVTERGMMLEFNRAIASQGAIPQLTMIRFGRNGVGGQVLPDLTRLRKGDTIWFDVACTRDGYWSDIARNVSFGEPDLRVATYYAALKHGEDVAIESARPGMTAGALFDLMVDGVRQAGIPHYRRHHVGHGIGAEIYEKPVLTPGNDLVLEAGMVLNVETPYYEFGTGGIHVEDPFVLGDDGANVLLTGLARELMVVEP</sequence>
<dbReference type="AlphaFoldDB" id="A0A844QCG6"/>
<evidence type="ECO:0000259" key="1">
    <source>
        <dbReference type="Pfam" id="PF00557"/>
    </source>
</evidence>
<dbReference type="CDD" id="cd01066">
    <property type="entry name" value="APP_MetAP"/>
    <property type="match status" value="1"/>
</dbReference>
<dbReference type="SUPFAM" id="SSF53092">
    <property type="entry name" value="Creatinase/prolidase N-terminal domain"/>
    <property type="match status" value="1"/>
</dbReference>
<feature type="domain" description="Creatinase N-terminal" evidence="2">
    <location>
        <begin position="20"/>
        <end position="190"/>
    </location>
</feature>
<accession>A0A844QCG6</accession>
<dbReference type="Gene3D" id="3.40.350.10">
    <property type="entry name" value="Creatinase/prolidase N-terminal domain"/>
    <property type="match status" value="1"/>
</dbReference>
<dbReference type="PANTHER" id="PTHR46112:SF2">
    <property type="entry name" value="XAA-PRO AMINOPEPTIDASE P-RELATED"/>
    <property type="match status" value="1"/>
</dbReference>
<organism evidence="3 4">
    <name type="scientific">Nitratireductor arenosus</name>
    <dbReference type="NCBI Taxonomy" id="2682096"/>
    <lineage>
        <taxon>Bacteria</taxon>
        <taxon>Pseudomonadati</taxon>
        <taxon>Pseudomonadota</taxon>
        <taxon>Alphaproteobacteria</taxon>
        <taxon>Hyphomicrobiales</taxon>
        <taxon>Phyllobacteriaceae</taxon>
        <taxon>Nitratireductor</taxon>
    </lineage>
</organism>
<feature type="domain" description="Peptidase M24" evidence="1">
    <location>
        <begin position="198"/>
        <end position="395"/>
    </location>
</feature>
<dbReference type="EMBL" id="WPHG01000001">
    <property type="protein sequence ID" value="MVA95833.1"/>
    <property type="molecule type" value="Genomic_DNA"/>
</dbReference>
<dbReference type="InterPro" id="IPR000587">
    <property type="entry name" value="Creatinase_N"/>
</dbReference>
<reference evidence="3 4" key="1">
    <citation type="submission" date="2019-12" db="EMBL/GenBank/DDBJ databases">
        <title>Nitratireductor arenosus sp. nov., Isolated from sea sand, Jeju island, South Korea.</title>
        <authorList>
            <person name="Kim W."/>
        </authorList>
    </citation>
    <scope>NUCLEOTIDE SEQUENCE [LARGE SCALE GENOMIC DNA]</scope>
    <source>
        <strain evidence="3 4">CAU 1489</strain>
    </source>
</reference>
<dbReference type="InterPro" id="IPR050659">
    <property type="entry name" value="Peptidase_M24B"/>
</dbReference>
<comment type="caution">
    <text evidence="3">The sequence shown here is derived from an EMBL/GenBank/DDBJ whole genome shotgun (WGS) entry which is preliminary data.</text>
</comment>
<evidence type="ECO:0000259" key="2">
    <source>
        <dbReference type="Pfam" id="PF01321"/>
    </source>
</evidence>
<dbReference type="PANTHER" id="PTHR46112">
    <property type="entry name" value="AMINOPEPTIDASE"/>
    <property type="match status" value="1"/>
</dbReference>
<evidence type="ECO:0000313" key="3">
    <source>
        <dbReference type="EMBL" id="MVA95833.1"/>
    </source>
</evidence>
<protein>
    <submittedName>
        <fullName evidence="3">M24 family metallopeptidase</fullName>
    </submittedName>
</protein>
<dbReference type="InterPro" id="IPR036005">
    <property type="entry name" value="Creatinase/aminopeptidase-like"/>
</dbReference>
<name>A0A844QCG6_9HYPH</name>
<proteinExistence type="predicted"/>